<feature type="transmembrane region" description="Helical" evidence="8">
    <location>
        <begin position="276"/>
        <end position="297"/>
    </location>
</feature>
<dbReference type="FunFam" id="1.10.3470.10:FF:000001">
    <property type="entry name" value="Vitamin B12 ABC transporter permease BtuC"/>
    <property type="match status" value="1"/>
</dbReference>
<dbReference type="InterPro" id="IPR000522">
    <property type="entry name" value="ABC_transptr_permease_BtuC"/>
</dbReference>
<feature type="transmembrane region" description="Helical" evidence="8">
    <location>
        <begin position="234"/>
        <end position="264"/>
    </location>
</feature>
<dbReference type="CDD" id="cd06550">
    <property type="entry name" value="TM_ABC_iron-siderophores_like"/>
    <property type="match status" value="1"/>
</dbReference>
<evidence type="ECO:0000256" key="8">
    <source>
        <dbReference type="SAM" id="Phobius"/>
    </source>
</evidence>
<evidence type="ECO:0000256" key="1">
    <source>
        <dbReference type="ARBA" id="ARBA00004651"/>
    </source>
</evidence>
<dbReference type="PANTHER" id="PTHR30472:SF25">
    <property type="entry name" value="ABC TRANSPORTER PERMEASE PROTEIN MJ0876-RELATED"/>
    <property type="match status" value="1"/>
</dbReference>
<dbReference type="Gene3D" id="1.10.3470.10">
    <property type="entry name" value="ABC transporter involved in vitamin B12 uptake, BtuC"/>
    <property type="match status" value="1"/>
</dbReference>
<dbReference type="InterPro" id="IPR037294">
    <property type="entry name" value="ABC_BtuC-like"/>
</dbReference>
<keyword evidence="5 8" id="KW-0812">Transmembrane</keyword>
<keyword evidence="3" id="KW-0813">Transport</keyword>
<comment type="similarity">
    <text evidence="2">Belongs to the binding-protein-dependent transport system permease family. FecCD subfamily.</text>
</comment>
<name>A0AAU9DHV2_9FUSO</name>
<keyword evidence="7 8" id="KW-0472">Membrane</keyword>
<feature type="transmembrane region" description="Helical" evidence="8">
    <location>
        <begin position="140"/>
        <end position="166"/>
    </location>
</feature>
<feature type="transmembrane region" description="Helical" evidence="8">
    <location>
        <begin position="114"/>
        <end position="134"/>
    </location>
</feature>
<evidence type="ECO:0000256" key="6">
    <source>
        <dbReference type="ARBA" id="ARBA00022989"/>
    </source>
</evidence>
<feature type="transmembrane region" description="Helical" evidence="8">
    <location>
        <begin position="6"/>
        <end position="30"/>
    </location>
</feature>
<evidence type="ECO:0000256" key="4">
    <source>
        <dbReference type="ARBA" id="ARBA00022475"/>
    </source>
</evidence>
<evidence type="ECO:0000313" key="9">
    <source>
        <dbReference type="EMBL" id="BDU51142.1"/>
    </source>
</evidence>
<evidence type="ECO:0000256" key="2">
    <source>
        <dbReference type="ARBA" id="ARBA00007935"/>
    </source>
</evidence>
<feature type="transmembrane region" description="Helical" evidence="8">
    <location>
        <begin position="90"/>
        <end position="109"/>
    </location>
</feature>
<evidence type="ECO:0000313" key="10">
    <source>
        <dbReference type="Proteomes" id="UP001321582"/>
    </source>
</evidence>
<dbReference type="EMBL" id="AP027059">
    <property type="protein sequence ID" value="BDU51142.1"/>
    <property type="molecule type" value="Genomic_DNA"/>
</dbReference>
<evidence type="ECO:0000256" key="7">
    <source>
        <dbReference type="ARBA" id="ARBA00023136"/>
    </source>
</evidence>
<accession>A0AAU9DHV2</accession>
<dbReference type="GO" id="GO:0005886">
    <property type="term" value="C:plasma membrane"/>
    <property type="evidence" value="ECO:0007669"/>
    <property type="project" value="UniProtKB-SubCell"/>
</dbReference>
<protein>
    <submittedName>
        <fullName evidence="9">Corrinoid ABC transporter permease</fullName>
    </submittedName>
</protein>
<keyword evidence="10" id="KW-1185">Reference proteome</keyword>
<sequence>MKNREVLFFVTIILLILFFILSIIFGSVTIPLNDVFNVILGNNNAKKAYEIIIFKLRLPRTVLALLAGGGLAIVGSIYQGILKNPMAEPYTLGVSAGAALGAVLGIVFFKSMGIINMISFLGAILTIVIVYKIAKVGSFLPPIAILLAGVAVSFFLSSVISLIMIFNRSKIADIIYWTMGSFATVYWEQIIFLGIILLLFLLLAIYFTRDLNILQLGEEEAKTIGVNVEFVKKIFLFSSAIVVSAIVSITGIIGFIGLIVPHIVRILIGQNYKNSLIFSFLFGGIFAIGCDIIARVLAMPSEIPVGVITSILGVPYFLYLLYKNKKKVF</sequence>
<dbReference type="GO" id="GO:0022857">
    <property type="term" value="F:transmembrane transporter activity"/>
    <property type="evidence" value="ECO:0007669"/>
    <property type="project" value="InterPro"/>
</dbReference>
<feature type="transmembrane region" description="Helical" evidence="8">
    <location>
        <begin position="303"/>
        <end position="322"/>
    </location>
</feature>
<dbReference type="SUPFAM" id="SSF81345">
    <property type="entry name" value="ABC transporter involved in vitamin B12 uptake, BtuC"/>
    <property type="match status" value="1"/>
</dbReference>
<comment type="subcellular location">
    <subcellularLocation>
        <location evidence="1">Cell membrane</location>
        <topology evidence="1">Multi-pass membrane protein</topology>
    </subcellularLocation>
</comment>
<evidence type="ECO:0000256" key="5">
    <source>
        <dbReference type="ARBA" id="ARBA00022692"/>
    </source>
</evidence>
<keyword evidence="6 8" id="KW-1133">Transmembrane helix</keyword>
<dbReference type="AlphaFoldDB" id="A0AAU9DHV2"/>
<organism evidence="9 10">
    <name type="scientific">Haliovirga abyssi</name>
    <dbReference type="NCBI Taxonomy" id="2996794"/>
    <lineage>
        <taxon>Bacteria</taxon>
        <taxon>Fusobacteriati</taxon>
        <taxon>Fusobacteriota</taxon>
        <taxon>Fusobacteriia</taxon>
        <taxon>Fusobacteriales</taxon>
        <taxon>Haliovirgaceae</taxon>
        <taxon>Haliovirga</taxon>
    </lineage>
</organism>
<feature type="transmembrane region" description="Helical" evidence="8">
    <location>
        <begin position="61"/>
        <end position="78"/>
    </location>
</feature>
<keyword evidence="4" id="KW-1003">Cell membrane</keyword>
<evidence type="ECO:0000256" key="3">
    <source>
        <dbReference type="ARBA" id="ARBA00022448"/>
    </source>
</evidence>
<feature type="transmembrane region" description="Helical" evidence="8">
    <location>
        <begin position="186"/>
        <end position="207"/>
    </location>
</feature>
<dbReference type="Pfam" id="PF01032">
    <property type="entry name" value="FecCD"/>
    <property type="match status" value="1"/>
</dbReference>
<dbReference type="KEGG" id="haby:HLVA_17110"/>
<dbReference type="PANTHER" id="PTHR30472">
    <property type="entry name" value="FERRIC ENTEROBACTIN TRANSPORT SYSTEM PERMEASE PROTEIN"/>
    <property type="match status" value="1"/>
</dbReference>
<proteinExistence type="inferred from homology"/>
<gene>
    <name evidence="9" type="ORF">HLVA_17110</name>
</gene>
<dbReference type="Proteomes" id="UP001321582">
    <property type="component" value="Chromosome"/>
</dbReference>
<dbReference type="RefSeq" id="WP_307903983.1">
    <property type="nucleotide sequence ID" value="NZ_AP027059.1"/>
</dbReference>
<dbReference type="GO" id="GO:0033214">
    <property type="term" value="P:siderophore-iron import into cell"/>
    <property type="evidence" value="ECO:0007669"/>
    <property type="project" value="TreeGrafter"/>
</dbReference>
<reference evidence="9 10" key="1">
    <citation type="submission" date="2022-11" db="EMBL/GenBank/DDBJ databases">
        <title>Haliovirga abyssi gen. nov., sp. nov., a mesophilic fermentative bacterium isolated from the Iheya North hydrothermal field and the proposal of Haliovirgaceae fam. nov.</title>
        <authorList>
            <person name="Miyazaki U."/>
            <person name="Tame A."/>
            <person name="Miyazaki J."/>
            <person name="Takai K."/>
            <person name="Sawayama S."/>
            <person name="Kitajima M."/>
            <person name="Okamoto A."/>
            <person name="Nakagawa S."/>
        </authorList>
    </citation>
    <scope>NUCLEOTIDE SEQUENCE [LARGE SCALE GENOMIC DNA]</scope>
    <source>
        <strain evidence="9 10">IC12</strain>
    </source>
</reference>